<sequence length="94" mass="11078">MNLWSEGMKVSELLEYATAHGLVGIVALIELLVLDKQVVKFTDDVAKLDYYFQDRFRVAMKEHVAAYMGKKNRRVMTDEEWNSWMERVDDRYLG</sequence>
<evidence type="ECO:0000313" key="3">
    <source>
        <dbReference type="EMBL" id="AHA74801.1"/>
    </source>
</evidence>
<accession>A0A9W3KLP4</accession>
<dbReference type="Proteomes" id="UP000018566">
    <property type="component" value="Chromosome"/>
</dbReference>
<evidence type="ECO:0000313" key="2">
    <source>
        <dbReference type="EMBL" id="AHA74579.1"/>
    </source>
</evidence>
<name>A0A9W3KLP4_BACTU</name>
<protein>
    <submittedName>
        <fullName evidence="2">Uncharacterized protein</fullName>
    </submittedName>
</protein>
<reference evidence="2 4" key="1">
    <citation type="submission" date="2013-05" db="EMBL/GenBank/DDBJ databases">
        <title>Complete genome sequence of Bacillus thuringiensis YBT-1518, a typical strain with high toxicity to nematode.</title>
        <authorList>
            <person name="Wang P."/>
            <person name="Zhang C."/>
            <person name="Guo M."/>
            <person name="Guo S."/>
            <person name="Zhu Y."/>
            <person name="Zheng J."/>
            <person name="Zhu L."/>
            <person name="Ruan L."/>
            <person name="Peng D."/>
            <person name="Sun M."/>
        </authorList>
    </citation>
    <scope>NUCLEOTIDE SEQUENCE [LARGE SCALE GENOMIC DNA]</scope>
    <source>
        <strain evidence="2 4">YBT-1518</strain>
    </source>
</reference>
<organism evidence="2 4">
    <name type="scientific">Bacillus thuringiensis YBT-1518</name>
    <dbReference type="NCBI Taxonomy" id="529122"/>
    <lineage>
        <taxon>Bacteria</taxon>
        <taxon>Bacillati</taxon>
        <taxon>Bacillota</taxon>
        <taxon>Bacilli</taxon>
        <taxon>Bacillales</taxon>
        <taxon>Bacillaceae</taxon>
        <taxon>Bacillus</taxon>
        <taxon>Bacillus cereus group</taxon>
    </lineage>
</organism>
<keyword evidence="1" id="KW-0472">Membrane</keyword>
<dbReference type="EMBL" id="CP005935">
    <property type="protein sequence ID" value="AHA74801.1"/>
    <property type="molecule type" value="Genomic_DNA"/>
</dbReference>
<evidence type="ECO:0000256" key="1">
    <source>
        <dbReference type="SAM" id="Phobius"/>
    </source>
</evidence>
<dbReference type="EMBL" id="CP005935">
    <property type="protein sequence ID" value="AHA74579.1"/>
    <property type="molecule type" value="Genomic_DNA"/>
</dbReference>
<keyword evidence="1" id="KW-1133">Transmembrane helix</keyword>
<dbReference type="KEGG" id="bthu:YBT1518_28490"/>
<evidence type="ECO:0000313" key="4">
    <source>
        <dbReference type="Proteomes" id="UP000018566"/>
    </source>
</evidence>
<dbReference type="AlphaFoldDB" id="A0A9W3KLP4"/>
<dbReference type="KEGG" id="bthu:YBT1518_27370"/>
<feature type="transmembrane region" description="Helical" evidence="1">
    <location>
        <begin position="13"/>
        <end position="34"/>
    </location>
</feature>
<proteinExistence type="predicted"/>
<keyword evidence="1" id="KW-0812">Transmembrane</keyword>
<gene>
    <name evidence="2" type="ORF">YBT1518_27370</name>
    <name evidence="3" type="ORF">YBT1518_28490</name>
</gene>